<proteinExistence type="predicted"/>
<dbReference type="Proteomes" id="UP000316993">
    <property type="component" value="Unassembled WGS sequence"/>
</dbReference>
<gene>
    <name evidence="1" type="ORF">BDD18_2169</name>
</gene>
<protein>
    <submittedName>
        <fullName evidence="1">Uncharacterized protein</fullName>
    </submittedName>
</protein>
<accession>A0A543L823</accession>
<dbReference type="AlphaFoldDB" id="A0A543L823"/>
<name>A0A543L823_9BURK</name>
<evidence type="ECO:0000313" key="2">
    <source>
        <dbReference type="Proteomes" id="UP000316993"/>
    </source>
</evidence>
<sequence length="270" mass="31249">MTQFMAMKVMELEIPGLPDLFDEMQLRQRAQAVISDLERLVEVDRFLLYTTLTYRYCLRNKKSGEPLIVLVLELAPRPQQLLDFVPEENSLGTREKNMLADRQRLRHAWQELPVHNTQAVIALAQRMQAGFLDLSDGAFAPKTKKQLNALVSARHRHWNGHLSEDDPWQMELPTLPRYEWRRELFHVRAKLFRERRGFTLKLLNRTSLPSQLRAARTLRMPDRPPKLEDASALDRAEYTGTPVDLVIRVGSILGSELICVADFVRLADAK</sequence>
<dbReference type="RefSeq" id="WP_170207398.1">
    <property type="nucleotide sequence ID" value="NZ_VFPV01000002.1"/>
</dbReference>
<dbReference type="EMBL" id="VFPV01000002">
    <property type="protein sequence ID" value="TQN03485.1"/>
    <property type="molecule type" value="Genomic_DNA"/>
</dbReference>
<comment type="caution">
    <text evidence="1">The sequence shown here is derived from an EMBL/GenBank/DDBJ whole genome shotgun (WGS) entry which is preliminary data.</text>
</comment>
<reference evidence="1 2" key="1">
    <citation type="submission" date="2019-06" db="EMBL/GenBank/DDBJ databases">
        <title>Genomic Encyclopedia of Archaeal and Bacterial Type Strains, Phase II (KMG-II): from individual species to whole genera.</title>
        <authorList>
            <person name="Goeker M."/>
        </authorList>
    </citation>
    <scope>NUCLEOTIDE SEQUENCE [LARGE SCALE GENOMIC DNA]</scope>
    <source>
        <strain evidence="1 2">DSM 7270</strain>
    </source>
</reference>
<organism evidence="1 2">
    <name type="scientific">Acidovorax temperans</name>
    <dbReference type="NCBI Taxonomy" id="80878"/>
    <lineage>
        <taxon>Bacteria</taxon>
        <taxon>Pseudomonadati</taxon>
        <taxon>Pseudomonadota</taxon>
        <taxon>Betaproteobacteria</taxon>
        <taxon>Burkholderiales</taxon>
        <taxon>Comamonadaceae</taxon>
        <taxon>Acidovorax</taxon>
    </lineage>
</organism>
<evidence type="ECO:0000313" key="1">
    <source>
        <dbReference type="EMBL" id="TQN03485.1"/>
    </source>
</evidence>